<dbReference type="EMBL" id="RBIM01000006">
    <property type="protein sequence ID" value="RKQ95460.1"/>
    <property type="molecule type" value="Genomic_DNA"/>
</dbReference>
<evidence type="ECO:0000313" key="1">
    <source>
        <dbReference type="EMBL" id="RKQ95460.1"/>
    </source>
</evidence>
<dbReference type="AlphaFoldDB" id="A0A495D3C1"/>
<proteinExistence type="predicted"/>
<dbReference type="RefSeq" id="WP_121211977.1">
    <property type="nucleotide sequence ID" value="NZ_RBIM01000006.1"/>
</dbReference>
<gene>
    <name evidence="1" type="ORF">C7435_2562</name>
</gene>
<protein>
    <submittedName>
        <fullName evidence="1">Uncharacterized protein</fullName>
    </submittedName>
</protein>
<dbReference type="Proteomes" id="UP000273675">
    <property type="component" value="Unassembled WGS sequence"/>
</dbReference>
<name>A0A495D3C1_9PROT</name>
<sequence length="161" mass="18131">MTKHIELAWRRQRGFMHHHDSDFAHTCPETLAKLGKLSIGEWLAQFRAWQRHNALAMRDYIFECWHTGAMPSIEIGNTRAALMNAAARFQPAQTFQTGAGPIDMTRACRQCGCTEIRACVDERGPCWWAEPDLCSHCAAPHPNPCPPGDLKPDGYQVNEAD</sequence>
<reference evidence="1 2" key="1">
    <citation type="submission" date="2018-10" db="EMBL/GenBank/DDBJ databases">
        <title>Genomic Encyclopedia of Type Strains, Phase IV (KMG-IV): sequencing the most valuable type-strain genomes for metagenomic binning, comparative biology and taxonomic classification.</title>
        <authorList>
            <person name="Goeker M."/>
        </authorList>
    </citation>
    <scope>NUCLEOTIDE SEQUENCE [LARGE SCALE GENOMIC DNA]</scope>
    <source>
        <strain evidence="1 2">DSM 4734</strain>
    </source>
</reference>
<organism evidence="1 2">
    <name type="scientific">Maricaulis maris</name>
    <dbReference type="NCBI Taxonomy" id="74318"/>
    <lineage>
        <taxon>Bacteria</taxon>
        <taxon>Pseudomonadati</taxon>
        <taxon>Pseudomonadota</taxon>
        <taxon>Alphaproteobacteria</taxon>
        <taxon>Maricaulales</taxon>
        <taxon>Maricaulaceae</taxon>
        <taxon>Maricaulis</taxon>
    </lineage>
</organism>
<evidence type="ECO:0000313" key="2">
    <source>
        <dbReference type="Proteomes" id="UP000273675"/>
    </source>
</evidence>
<dbReference type="OrthoDB" id="9787478at2"/>
<comment type="caution">
    <text evidence="1">The sequence shown here is derived from an EMBL/GenBank/DDBJ whole genome shotgun (WGS) entry which is preliminary data.</text>
</comment>
<accession>A0A495D3C1</accession>